<evidence type="ECO:0000313" key="1">
    <source>
        <dbReference type="EMBL" id="KXN67549.1"/>
    </source>
</evidence>
<dbReference type="AlphaFoldDB" id="A0A137NY72"/>
<protein>
    <submittedName>
        <fullName evidence="1">Uncharacterized protein</fullName>
    </submittedName>
</protein>
<keyword evidence="2" id="KW-1185">Reference proteome</keyword>
<organism evidence="1 2">
    <name type="scientific">Conidiobolus coronatus (strain ATCC 28846 / CBS 209.66 / NRRL 28638)</name>
    <name type="common">Delacroixia coronata</name>
    <dbReference type="NCBI Taxonomy" id="796925"/>
    <lineage>
        <taxon>Eukaryota</taxon>
        <taxon>Fungi</taxon>
        <taxon>Fungi incertae sedis</taxon>
        <taxon>Zoopagomycota</taxon>
        <taxon>Entomophthoromycotina</taxon>
        <taxon>Entomophthoromycetes</taxon>
        <taxon>Entomophthorales</taxon>
        <taxon>Ancylistaceae</taxon>
        <taxon>Conidiobolus</taxon>
    </lineage>
</organism>
<dbReference type="EMBL" id="KQ964629">
    <property type="protein sequence ID" value="KXN67549.1"/>
    <property type="molecule type" value="Genomic_DNA"/>
</dbReference>
<gene>
    <name evidence="1" type="ORF">CONCODRAFT_72899</name>
</gene>
<accession>A0A137NY72</accession>
<proteinExistence type="predicted"/>
<dbReference type="Proteomes" id="UP000070444">
    <property type="component" value="Unassembled WGS sequence"/>
</dbReference>
<reference evidence="1 2" key="1">
    <citation type="journal article" date="2015" name="Genome Biol. Evol.">
        <title>Phylogenomic analyses indicate that early fungi evolved digesting cell walls of algal ancestors of land plants.</title>
        <authorList>
            <person name="Chang Y."/>
            <person name="Wang S."/>
            <person name="Sekimoto S."/>
            <person name="Aerts A.L."/>
            <person name="Choi C."/>
            <person name="Clum A."/>
            <person name="LaButti K.M."/>
            <person name="Lindquist E.A."/>
            <person name="Yee Ngan C."/>
            <person name="Ohm R.A."/>
            <person name="Salamov A.A."/>
            <person name="Grigoriev I.V."/>
            <person name="Spatafora J.W."/>
            <person name="Berbee M.L."/>
        </authorList>
    </citation>
    <scope>NUCLEOTIDE SEQUENCE [LARGE SCALE GENOMIC DNA]</scope>
    <source>
        <strain evidence="1 2">NRRL 28638</strain>
    </source>
</reference>
<sequence>MTIHIPILSQTYDSALAKVIAYNLIQESPIIISYSIEKISAAKSCNLSITWLNRIIPPWSNHLNKYYIESNDVEMTVKGIYSLCKRLVQFLLWTKHHKAKDLGEINGYDYEIELDKTPVENICLIQLFIESHCYSLVPLKSSLKSERNESTIKNLNTDQVEYIFKNFPKSLLSESIKKQILKELNLDLNSKDLDRGHSKTSKYNYKYIPEKFYELKSSIKHLKMQILKTSVSIKKH</sequence>
<name>A0A137NY72_CONC2</name>
<evidence type="ECO:0000313" key="2">
    <source>
        <dbReference type="Proteomes" id="UP000070444"/>
    </source>
</evidence>